<keyword evidence="9" id="KW-1185">Reference proteome</keyword>
<organism evidence="6 9">
    <name type="scientific">Methanohalophilus halophilus</name>
    <dbReference type="NCBI Taxonomy" id="2177"/>
    <lineage>
        <taxon>Archaea</taxon>
        <taxon>Methanobacteriati</taxon>
        <taxon>Methanobacteriota</taxon>
        <taxon>Stenosarchaea group</taxon>
        <taxon>Methanomicrobia</taxon>
        <taxon>Methanosarcinales</taxon>
        <taxon>Methanosarcinaceae</taxon>
        <taxon>Methanohalophilus</taxon>
    </lineage>
</organism>
<name>A0A1L3Q2M1_9EURY</name>
<evidence type="ECO:0000256" key="5">
    <source>
        <dbReference type="SAM" id="Phobius"/>
    </source>
</evidence>
<sequence>MGEYKSLAYRVNLDSTVVKRILDFLTYSSVYLSIAGAVMAYMACQLQGLVLSWQTMAIMFLVTYSVYNIDRKADEDEDSINHSERYSFTKKYEKFLFLSSILAYIFAFMLAYPYGLKALLVTAIPLISGLLYSFAWLPSGFRYRRLKEIPSVKNLVIATAWASTPAFLPSLVYGQAMGDLVFVTFIYFFSLVFVNTVIFDMRDIEGDSISGIDTIPVLLGAEKTRILLICLTLIAGYFMINTGIQQLGIASLLVLTAGVIYALCYVIFFGRIAGNNSLCDLMADGQFIILGGLLIVATGIGLAA</sequence>
<dbReference type="KEGG" id="mhaz:BHR79_06220"/>
<evidence type="ECO:0000313" key="11">
    <source>
        <dbReference type="Proteomes" id="UP000267921"/>
    </source>
</evidence>
<dbReference type="Proteomes" id="UP000267921">
    <property type="component" value="Unassembled WGS sequence"/>
</dbReference>
<feature type="transmembrane region" description="Helical" evidence="5">
    <location>
        <begin position="95"/>
        <end position="112"/>
    </location>
</feature>
<dbReference type="EMBL" id="RJJG01000003">
    <property type="protein sequence ID" value="RNI09826.1"/>
    <property type="molecule type" value="Genomic_DNA"/>
</dbReference>
<dbReference type="RefSeq" id="WP_072561554.1">
    <property type="nucleotide sequence ID" value="NZ_CP017921.1"/>
</dbReference>
<keyword evidence="4 5" id="KW-0472">Membrane</keyword>
<dbReference type="EMBL" id="CP017921">
    <property type="protein sequence ID" value="APH39118.1"/>
    <property type="molecule type" value="Genomic_DNA"/>
</dbReference>
<dbReference type="Pfam" id="PF01040">
    <property type="entry name" value="UbiA"/>
    <property type="match status" value="1"/>
</dbReference>
<proteinExistence type="predicted"/>
<dbReference type="InterPro" id="IPR000537">
    <property type="entry name" value="UbiA_prenyltransferase"/>
</dbReference>
<keyword evidence="3 5" id="KW-1133">Transmembrane helix</keyword>
<dbReference type="GO" id="GO:0005886">
    <property type="term" value="C:plasma membrane"/>
    <property type="evidence" value="ECO:0007669"/>
    <property type="project" value="UniProtKB-SubCell"/>
</dbReference>
<keyword evidence="8" id="KW-0808">Transferase</keyword>
<dbReference type="STRING" id="2177.BHR79_06220"/>
<evidence type="ECO:0000313" key="10">
    <source>
        <dbReference type="Proteomes" id="UP000198669"/>
    </source>
</evidence>
<feature type="transmembrane region" description="Helical" evidence="5">
    <location>
        <begin position="49"/>
        <end position="67"/>
    </location>
</feature>
<reference evidence="8 10" key="2">
    <citation type="submission" date="2016-10" db="EMBL/GenBank/DDBJ databases">
        <authorList>
            <person name="de Groot N.N."/>
        </authorList>
    </citation>
    <scope>NUCLEOTIDE SEQUENCE [LARGE SCALE GENOMIC DNA]</scope>
    <source>
        <strain evidence="8 10">Z-7982</strain>
    </source>
</reference>
<feature type="transmembrane region" description="Helical" evidence="5">
    <location>
        <begin position="180"/>
        <end position="199"/>
    </location>
</feature>
<feature type="transmembrane region" description="Helical" evidence="5">
    <location>
        <begin position="250"/>
        <end position="269"/>
    </location>
</feature>
<dbReference type="Proteomes" id="UP000198669">
    <property type="component" value="Unassembled WGS sequence"/>
</dbReference>
<evidence type="ECO:0000256" key="2">
    <source>
        <dbReference type="ARBA" id="ARBA00022692"/>
    </source>
</evidence>
<dbReference type="Proteomes" id="UP000186879">
    <property type="component" value="Chromosome"/>
</dbReference>
<dbReference type="AlphaFoldDB" id="A0A1L3Q2M1"/>
<evidence type="ECO:0000256" key="4">
    <source>
        <dbReference type="ARBA" id="ARBA00023136"/>
    </source>
</evidence>
<feature type="transmembrane region" description="Helical" evidence="5">
    <location>
        <begin position="21"/>
        <end position="43"/>
    </location>
</feature>
<evidence type="ECO:0000313" key="9">
    <source>
        <dbReference type="Proteomes" id="UP000186879"/>
    </source>
</evidence>
<evidence type="ECO:0000256" key="1">
    <source>
        <dbReference type="ARBA" id="ARBA00004651"/>
    </source>
</evidence>
<evidence type="ECO:0000313" key="8">
    <source>
        <dbReference type="EMBL" id="SDW58656.1"/>
    </source>
</evidence>
<gene>
    <name evidence="6" type="ORF">BHR79_06220</name>
    <name evidence="7" type="ORF">EFE40_04035</name>
    <name evidence="8" type="ORF">SAMN04515625_1267</name>
</gene>
<dbReference type="GeneID" id="30583344"/>
<dbReference type="EMBL" id="FNMU01000003">
    <property type="protein sequence ID" value="SDW58656.1"/>
    <property type="molecule type" value="Genomic_DNA"/>
</dbReference>
<feature type="transmembrane region" description="Helical" evidence="5">
    <location>
        <begin position="118"/>
        <end position="135"/>
    </location>
</feature>
<feature type="transmembrane region" description="Helical" evidence="5">
    <location>
        <begin position="155"/>
        <end position="174"/>
    </location>
</feature>
<evidence type="ECO:0000256" key="3">
    <source>
        <dbReference type="ARBA" id="ARBA00022989"/>
    </source>
</evidence>
<dbReference type="Gene3D" id="1.20.120.1780">
    <property type="entry name" value="UbiA prenyltransferase"/>
    <property type="match status" value="1"/>
</dbReference>
<evidence type="ECO:0000313" key="6">
    <source>
        <dbReference type="EMBL" id="APH39118.1"/>
    </source>
</evidence>
<protein>
    <submittedName>
        <fullName evidence="8">UbiA prenyltransferase family protein</fullName>
    </submittedName>
</protein>
<dbReference type="CDD" id="cd13967">
    <property type="entry name" value="PT_UbiA_5"/>
    <property type="match status" value="1"/>
</dbReference>
<accession>A0A1L3Q2M1</accession>
<comment type="subcellular location">
    <subcellularLocation>
        <location evidence="1">Cell membrane</location>
        <topology evidence="1">Multi-pass membrane protein</topology>
    </subcellularLocation>
</comment>
<dbReference type="OrthoDB" id="293340at2157"/>
<evidence type="ECO:0000313" key="7">
    <source>
        <dbReference type="EMBL" id="RNI09826.1"/>
    </source>
</evidence>
<reference evidence="6 9" key="1">
    <citation type="submission" date="2016-10" db="EMBL/GenBank/DDBJ databases">
        <title>Methanohalophilus halophilus.</title>
        <authorList>
            <person name="L'haridon S."/>
        </authorList>
    </citation>
    <scope>NUCLEOTIDE SEQUENCE [LARGE SCALE GENOMIC DNA]</scope>
    <source>
        <strain evidence="6 9">Z-7982</strain>
    </source>
</reference>
<reference evidence="7 11" key="3">
    <citation type="submission" date="2018-10" db="EMBL/GenBank/DDBJ databases">
        <title>Cultivation of a novel Methanohalophilus strain from Kebrit Deep of the Red Sea and a genomic comparison of members of the genus Methanohalophilus.</title>
        <authorList>
            <person name="Guan Y."/>
            <person name="Ngugi D.K."/>
            <person name="Stingl U."/>
        </authorList>
    </citation>
    <scope>NUCLEOTIDE SEQUENCE [LARGE SCALE GENOMIC DNA]</scope>
    <source>
        <strain evidence="7 11">DSM 3094</strain>
    </source>
</reference>
<dbReference type="GO" id="GO:0016765">
    <property type="term" value="F:transferase activity, transferring alkyl or aryl (other than methyl) groups"/>
    <property type="evidence" value="ECO:0007669"/>
    <property type="project" value="InterPro"/>
</dbReference>
<keyword evidence="2 5" id="KW-0812">Transmembrane</keyword>
<feature type="transmembrane region" description="Helical" evidence="5">
    <location>
        <begin position="226"/>
        <end position="244"/>
    </location>
</feature>
<feature type="transmembrane region" description="Helical" evidence="5">
    <location>
        <begin position="281"/>
        <end position="303"/>
    </location>
</feature>